<dbReference type="Pfam" id="PF00685">
    <property type="entry name" value="Sulfotransfer_1"/>
    <property type="match status" value="1"/>
</dbReference>
<dbReference type="EMBL" id="FN649751">
    <property type="protein sequence ID" value="CBJ31869.1"/>
    <property type="molecule type" value="Genomic_DNA"/>
</dbReference>
<gene>
    <name evidence="5" type="ORF">Esi_0289_0025</name>
</gene>
<dbReference type="Proteomes" id="UP000002630">
    <property type="component" value="Linkage Group LG26"/>
</dbReference>
<dbReference type="GO" id="GO:0008146">
    <property type="term" value="F:sulfotransferase activity"/>
    <property type="evidence" value="ECO:0007669"/>
    <property type="project" value="InterPro"/>
</dbReference>
<accession>D7FV63</accession>
<dbReference type="Gene3D" id="3.40.50.300">
    <property type="entry name" value="P-loop containing nucleotide triphosphate hydrolases"/>
    <property type="match status" value="1"/>
</dbReference>
<dbReference type="InterPro" id="IPR027417">
    <property type="entry name" value="P-loop_NTPase"/>
</dbReference>
<feature type="domain" description="Sulfotransferase" evidence="4">
    <location>
        <begin position="173"/>
        <end position="322"/>
    </location>
</feature>
<evidence type="ECO:0000313" key="5">
    <source>
        <dbReference type="EMBL" id="CBJ31869.1"/>
    </source>
</evidence>
<dbReference type="OrthoDB" id="205623at2759"/>
<dbReference type="eggNOG" id="KOG1584">
    <property type="taxonomic scope" value="Eukaryota"/>
</dbReference>
<feature type="compositionally biased region" description="Basic and acidic residues" evidence="3">
    <location>
        <begin position="1"/>
        <end position="17"/>
    </location>
</feature>
<evidence type="ECO:0000256" key="2">
    <source>
        <dbReference type="ARBA" id="ARBA00022679"/>
    </source>
</evidence>
<proteinExistence type="inferred from homology"/>
<feature type="region of interest" description="Disordered" evidence="3">
    <location>
        <begin position="1"/>
        <end position="33"/>
    </location>
</feature>
<dbReference type="EC" id="2.8.2.-" evidence="5"/>
<keyword evidence="6" id="KW-1185">Reference proteome</keyword>
<dbReference type="PANTHER" id="PTHR11783">
    <property type="entry name" value="SULFOTRANSFERASE SULT"/>
    <property type="match status" value="1"/>
</dbReference>
<keyword evidence="2 5" id="KW-0808">Transferase</keyword>
<reference evidence="5 6" key="1">
    <citation type="journal article" date="2010" name="Nature">
        <title>The Ectocarpus genome and the independent evolution of multicellularity in brown algae.</title>
        <authorList>
            <person name="Cock J.M."/>
            <person name="Sterck L."/>
            <person name="Rouze P."/>
            <person name="Scornet D."/>
            <person name="Allen A.E."/>
            <person name="Amoutzias G."/>
            <person name="Anthouard V."/>
            <person name="Artiguenave F."/>
            <person name="Aury J.M."/>
            <person name="Badger J.H."/>
            <person name="Beszteri B."/>
            <person name="Billiau K."/>
            <person name="Bonnet E."/>
            <person name="Bothwell J.H."/>
            <person name="Bowler C."/>
            <person name="Boyen C."/>
            <person name="Brownlee C."/>
            <person name="Carrano C.J."/>
            <person name="Charrier B."/>
            <person name="Cho G.Y."/>
            <person name="Coelho S.M."/>
            <person name="Collen J."/>
            <person name="Corre E."/>
            <person name="Da Silva C."/>
            <person name="Delage L."/>
            <person name="Delaroque N."/>
            <person name="Dittami S.M."/>
            <person name="Doulbeau S."/>
            <person name="Elias M."/>
            <person name="Farnham G."/>
            <person name="Gachon C.M."/>
            <person name="Gschloessl B."/>
            <person name="Heesch S."/>
            <person name="Jabbari K."/>
            <person name="Jubin C."/>
            <person name="Kawai H."/>
            <person name="Kimura K."/>
            <person name="Kloareg B."/>
            <person name="Kupper F.C."/>
            <person name="Lang D."/>
            <person name="Le Bail A."/>
            <person name="Leblanc C."/>
            <person name="Lerouge P."/>
            <person name="Lohr M."/>
            <person name="Lopez P.J."/>
            <person name="Martens C."/>
            <person name="Maumus F."/>
            <person name="Michel G."/>
            <person name="Miranda-Saavedra D."/>
            <person name="Morales J."/>
            <person name="Moreau H."/>
            <person name="Motomura T."/>
            <person name="Nagasato C."/>
            <person name="Napoli C.A."/>
            <person name="Nelson D.R."/>
            <person name="Nyvall-Collen P."/>
            <person name="Peters A.F."/>
            <person name="Pommier C."/>
            <person name="Potin P."/>
            <person name="Poulain J."/>
            <person name="Quesneville H."/>
            <person name="Read B."/>
            <person name="Rensing S.A."/>
            <person name="Ritter A."/>
            <person name="Rousvoal S."/>
            <person name="Samanta M."/>
            <person name="Samson G."/>
            <person name="Schroeder D.C."/>
            <person name="Segurens B."/>
            <person name="Strittmatter M."/>
            <person name="Tonon T."/>
            <person name="Tregear J.W."/>
            <person name="Valentin K."/>
            <person name="von Dassow P."/>
            <person name="Yamagishi T."/>
            <person name="Van de Peer Y."/>
            <person name="Wincker P."/>
        </authorList>
    </citation>
    <scope>NUCLEOTIDE SEQUENCE [LARGE SCALE GENOMIC DNA]</scope>
    <source>
        <strain evidence="6">Ec32 / CCAP1310/4</strain>
    </source>
</reference>
<evidence type="ECO:0000259" key="4">
    <source>
        <dbReference type="Pfam" id="PF00685"/>
    </source>
</evidence>
<sequence length="347" mass="40288">MGKASRRQDGHQAEKAPCKPSNAESGEKEPRKGSWVPSITWLFVLAVALIYRFVDERQISTRELPLPSDLFVVSYPKSGNFWVRFLLAHTWLYSQPGESNWHREIDFNSIERTIPDLEYGPNRRDYQLHDKFRAFKSHQPFAPKAVAGKCADTVGTMDDHQCACPNCPPKWRRILHLVRDGRDVMCSYYHFRMGLNNLDPPDMGFEEFLKADTYPGFTWAEHVNSYLDLKGNSSYDVLTVKYEDLHRAPLETLVEVSKWAGLDHSEKVLQRAIVRSSFKSMRRKEEARGLLIFDEKYPDRDKSWRMTRKGEAGGWEECFTSPASKDIFNELAYDTLFGLGYVQDKRW</sequence>
<dbReference type="SUPFAM" id="SSF52540">
    <property type="entry name" value="P-loop containing nucleoside triphosphate hydrolases"/>
    <property type="match status" value="1"/>
</dbReference>
<name>D7FV63_ECTSI</name>
<dbReference type="STRING" id="2880.D7FV63"/>
<organism evidence="5 6">
    <name type="scientific">Ectocarpus siliculosus</name>
    <name type="common">Brown alga</name>
    <name type="synonym">Conferva siliculosa</name>
    <dbReference type="NCBI Taxonomy" id="2880"/>
    <lineage>
        <taxon>Eukaryota</taxon>
        <taxon>Sar</taxon>
        <taxon>Stramenopiles</taxon>
        <taxon>Ochrophyta</taxon>
        <taxon>PX clade</taxon>
        <taxon>Phaeophyceae</taxon>
        <taxon>Ectocarpales</taxon>
        <taxon>Ectocarpaceae</taxon>
        <taxon>Ectocarpus</taxon>
    </lineage>
</organism>
<evidence type="ECO:0000256" key="3">
    <source>
        <dbReference type="SAM" id="MobiDB-lite"/>
    </source>
</evidence>
<dbReference type="AlphaFoldDB" id="D7FV63"/>
<evidence type="ECO:0000313" key="6">
    <source>
        <dbReference type="Proteomes" id="UP000002630"/>
    </source>
</evidence>
<dbReference type="EMBL" id="FN648474">
    <property type="protein sequence ID" value="CBJ31869.1"/>
    <property type="molecule type" value="Genomic_DNA"/>
</dbReference>
<evidence type="ECO:0000256" key="1">
    <source>
        <dbReference type="ARBA" id="ARBA00005771"/>
    </source>
</evidence>
<dbReference type="InParanoid" id="D7FV63"/>
<protein>
    <submittedName>
        <fullName evidence="5">Sulfotransferase</fullName>
        <ecNumber evidence="5">2.8.2.-</ecNumber>
    </submittedName>
</protein>
<comment type="similarity">
    <text evidence="1">Belongs to the sulfotransferase 1 family.</text>
</comment>
<dbReference type="InterPro" id="IPR000863">
    <property type="entry name" value="Sulfotransferase_dom"/>
</dbReference>